<dbReference type="SUPFAM" id="SSF54060">
    <property type="entry name" value="His-Me finger endonucleases"/>
    <property type="match status" value="1"/>
</dbReference>
<organism evidence="8 9">
    <name type="scientific">Metabacillus sediminilitoris</name>
    <dbReference type="NCBI Taxonomy" id="2567941"/>
    <lineage>
        <taxon>Bacteria</taxon>
        <taxon>Bacillati</taxon>
        <taxon>Bacillota</taxon>
        <taxon>Bacilli</taxon>
        <taxon>Bacillales</taxon>
        <taxon>Bacillaceae</taxon>
        <taxon>Metabacillus</taxon>
    </lineage>
</organism>
<keyword evidence="6" id="KW-0044">Antibiotic</keyword>
<dbReference type="GO" id="GO:0005102">
    <property type="term" value="F:signaling receptor binding"/>
    <property type="evidence" value="ECO:0007669"/>
    <property type="project" value="InterPro"/>
</dbReference>
<dbReference type="GO" id="GO:0042742">
    <property type="term" value="P:defense response to bacterium"/>
    <property type="evidence" value="ECO:0007669"/>
    <property type="project" value="UniProtKB-KW"/>
</dbReference>
<gene>
    <name evidence="8" type="ORF">E6W99_21900</name>
</gene>
<comment type="similarity">
    <text evidence="1">Belongs to the colicin/pyosin nuclease family.</text>
</comment>
<dbReference type="GO" id="GO:0031640">
    <property type="term" value="P:killing of cells of another organism"/>
    <property type="evidence" value="ECO:0007669"/>
    <property type="project" value="UniProtKB-KW"/>
</dbReference>
<evidence type="ECO:0000313" key="8">
    <source>
        <dbReference type="EMBL" id="THF76343.1"/>
    </source>
</evidence>
<evidence type="ECO:0000256" key="6">
    <source>
        <dbReference type="ARBA" id="ARBA00023022"/>
    </source>
</evidence>
<dbReference type="EMBL" id="SSNT01000021">
    <property type="protein sequence ID" value="THF76343.1"/>
    <property type="molecule type" value="Genomic_DNA"/>
</dbReference>
<dbReference type="PRINTS" id="PR01300">
    <property type="entry name" value="PYOCINKILLER"/>
</dbReference>
<name>A0A4S4BNA4_9BACI</name>
<keyword evidence="3" id="KW-0540">Nuclease</keyword>
<accession>A0A4S4BNA4</accession>
<keyword evidence="9" id="KW-1185">Reference proteome</keyword>
<keyword evidence="4" id="KW-0255">Endonuclease</keyword>
<dbReference type="InterPro" id="IPR037146">
    <property type="entry name" value="Colicin/pyocin_DNase_dom_sf"/>
</dbReference>
<keyword evidence="7" id="KW-0078">Bacteriocin</keyword>
<dbReference type="Proteomes" id="UP000310334">
    <property type="component" value="Unassembled WGS sequence"/>
</dbReference>
<sequence>MYNNGAIGIIPKEIRDKLIGKQFNSFDDFRKEFWKSVANSSFAKEFNNRNVSRMLEGNAPIAPKVEHYGKHKSYILHHKQPIDKGGEVYNLDNLMITSPKMHQNILDLAYHFGKKGQ</sequence>
<evidence type="ECO:0000256" key="4">
    <source>
        <dbReference type="ARBA" id="ARBA00022759"/>
    </source>
</evidence>
<dbReference type="Gene3D" id="3.90.540.10">
    <property type="entry name" value="Colicin/pyocin, DNase domain"/>
    <property type="match status" value="1"/>
</dbReference>
<dbReference type="GO" id="GO:0019835">
    <property type="term" value="P:cytolysis"/>
    <property type="evidence" value="ECO:0007669"/>
    <property type="project" value="InterPro"/>
</dbReference>
<dbReference type="InterPro" id="IPR044925">
    <property type="entry name" value="His-Me_finger_sf"/>
</dbReference>
<evidence type="ECO:0000256" key="2">
    <source>
        <dbReference type="ARBA" id="ARBA00022529"/>
    </source>
</evidence>
<evidence type="ECO:0000313" key="9">
    <source>
        <dbReference type="Proteomes" id="UP000310334"/>
    </source>
</evidence>
<dbReference type="AlphaFoldDB" id="A0A4S4BNA4"/>
<comment type="caution">
    <text evidence="8">The sequence shown here is derived from an EMBL/GenBank/DDBJ whole genome shotgun (WGS) entry which is preliminary data.</text>
</comment>
<dbReference type="GO" id="GO:0016787">
    <property type="term" value="F:hydrolase activity"/>
    <property type="evidence" value="ECO:0007669"/>
    <property type="project" value="UniProtKB-KW"/>
</dbReference>
<evidence type="ECO:0000256" key="3">
    <source>
        <dbReference type="ARBA" id="ARBA00022722"/>
    </source>
</evidence>
<keyword evidence="5" id="KW-0378">Hydrolase</keyword>
<keyword evidence="2" id="KW-0929">Antimicrobial</keyword>
<evidence type="ECO:0000256" key="7">
    <source>
        <dbReference type="ARBA" id="ARBA00023048"/>
    </source>
</evidence>
<protein>
    <submittedName>
        <fullName evidence="8">Colicin</fullName>
    </submittedName>
</protein>
<evidence type="ECO:0000256" key="1">
    <source>
        <dbReference type="ARBA" id="ARBA00006811"/>
    </source>
</evidence>
<dbReference type="Pfam" id="PF21431">
    <property type="entry name" value="Col-Pyo_DNase"/>
    <property type="match status" value="1"/>
</dbReference>
<dbReference type="InterPro" id="IPR003060">
    <property type="entry name" value="Pyocin_killer"/>
</dbReference>
<dbReference type="OrthoDB" id="41445at2"/>
<dbReference type="GO" id="GO:0004519">
    <property type="term" value="F:endonuclease activity"/>
    <property type="evidence" value="ECO:0007669"/>
    <property type="project" value="UniProtKB-KW"/>
</dbReference>
<proteinExistence type="inferred from homology"/>
<evidence type="ECO:0000256" key="5">
    <source>
        <dbReference type="ARBA" id="ARBA00022801"/>
    </source>
</evidence>
<reference evidence="8 9" key="1">
    <citation type="submission" date="2019-04" db="EMBL/GenBank/DDBJ databases">
        <title>Bacillus sediminilitoris sp. nov., isolated from a tidal flat sediment on the East China Sea.</title>
        <authorList>
            <person name="Wei Y."/>
            <person name="Mao H."/>
            <person name="Fang J."/>
        </authorList>
    </citation>
    <scope>NUCLEOTIDE SEQUENCE [LARGE SCALE GENOMIC DNA]</scope>
    <source>
        <strain evidence="8 9">DSL-17</strain>
    </source>
</reference>